<evidence type="ECO:0000313" key="2">
    <source>
        <dbReference type="EMBL" id="SEE59421.1"/>
    </source>
</evidence>
<dbReference type="Proteomes" id="UP000037716">
    <property type="component" value="Unassembled WGS sequence"/>
</dbReference>
<dbReference type="AlphaFoldDB" id="A0A0M9CDT1"/>
<evidence type="ECO:0000313" key="1">
    <source>
        <dbReference type="EMBL" id="KOY50482.1"/>
    </source>
</evidence>
<reference evidence="2 4" key="2">
    <citation type="submission" date="2016-10" db="EMBL/GenBank/DDBJ databases">
        <authorList>
            <person name="Varghese N."/>
            <person name="Submissions S."/>
        </authorList>
    </citation>
    <scope>NUCLEOTIDE SEQUENCE [LARGE SCALE GENOMIC DNA]</scope>
    <source>
        <strain evidence="2 4">DSW-5</strain>
    </source>
</reference>
<dbReference type="RefSeq" id="WP_053972774.1">
    <property type="nucleotide sequence ID" value="NZ_FNUE01000002.1"/>
</dbReference>
<dbReference type="Proteomes" id="UP000183071">
    <property type="component" value="Unassembled WGS sequence"/>
</dbReference>
<evidence type="ECO:0000313" key="4">
    <source>
        <dbReference type="Proteomes" id="UP000183071"/>
    </source>
</evidence>
<organism evidence="1 3">
    <name type="scientific">Polaribacter dokdonensis DSW-5</name>
    <dbReference type="NCBI Taxonomy" id="1300348"/>
    <lineage>
        <taxon>Bacteria</taxon>
        <taxon>Pseudomonadati</taxon>
        <taxon>Bacteroidota</taxon>
        <taxon>Flavobacteriia</taxon>
        <taxon>Flavobacteriales</taxon>
        <taxon>Flavobacteriaceae</taxon>
    </lineage>
</organism>
<reference evidence="1 3" key="1">
    <citation type="submission" date="2015-07" db="EMBL/GenBank/DDBJ databases">
        <title>Genome of Polaribacter dokdonenesis DSW-5, isolated from seawater off Dokdo in Korea.</title>
        <authorList>
            <person name="Yoon K."/>
            <person name="Song J.Y."/>
            <person name="Kim J.F."/>
        </authorList>
    </citation>
    <scope>NUCLEOTIDE SEQUENCE [LARGE SCALE GENOMIC DNA]</scope>
    <source>
        <strain evidence="1 3">DSW-5</strain>
    </source>
</reference>
<dbReference type="EMBL" id="LGBR01000001">
    <property type="protein sequence ID" value="KOY50482.1"/>
    <property type="molecule type" value="Genomic_DNA"/>
</dbReference>
<dbReference type="PATRIC" id="fig|1300348.6.peg.44"/>
<gene>
    <name evidence="1" type="ORF">I602_42</name>
    <name evidence="2" type="ORF">SAMN05444353_2598</name>
</gene>
<evidence type="ECO:0000313" key="3">
    <source>
        <dbReference type="Proteomes" id="UP000037716"/>
    </source>
</evidence>
<comment type="caution">
    <text evidence="1">The sequence shown here is derived from an EMBL/GenBank/DDBJ whole genome shotgun (WGS) entry which is preliminary data.</text>
</comment>
<protein>
    <submittedName>
        <fullName evidence="1">Uncharacterized protein</fullName>
    </submittedName>
</protein>
<sequence>MKTIKKITALFVLLVGIFSFTKIESNPAKNSVNLNKIDVIETLNNEYFECRPSSKIMFYVESTILKKARGYNVVKADVKLLDRISGKSRLLASQNVLIPFSKDAILEISEINDFHNNIILKNGDTLLSAEKTNDYHFNDLVQYSSIYNSYINSTNKLLNTTRAQN</sequence>
<dbReference type="EMBL" id="FNUE01000002">
    <property type="protein sequence ID" value="SEE59421.1"/>
    <property type="molecule type" value="Genomic_DNA"/>
</dbReference>
<proteinExistence type="predicted"/>
<keyword evidence="4" id="KW-1185">Reference proteome</keyword>
<accession>A0A0M9CDT1</accession>
<name>A0A0M9CDT1_9FLAO</name>